<organism evidence="1 2">
    <name type="scientific">Microvirga lotononidis</name>
    <dbReference type="NCBI Taxonomy" id="864069"/>
    <lineage>
        <taxon>Bacteria</taxon>
        <taxon>Pseudomonadati</taxon>
        <taxon>Pseudomonadota</taxon>
        <taxon>Alphaproteobacteria</taxon>
        <taxon>Hyphomicrobiales</taxon>
        <taxon>Methylobacteriaceae</taxon>
        <taxon>Microvirga</taxon>
    </lineage>
</organism>
<dbReference type="PATRIC" id="fig|864069.3.peg.4502"/>
<evidence type="ECO:0000313" key="2">
    <source>
        <dbReference type="Proteomes" id="UP000003947"/>
    </source>
</evidence>
<accession>I4YUE5</accession>
<dbReference type="HOGENOM" id="CLU_1501844_0_0_5"/>
<gene>
    <name evidence="1" type="ORF">MicloDRAFT_00041570</name>
</gene>
<protein>
    <submittedName>
        <fullName evidence="1">Uncharacterized protein</fullName>
    </submittedName>
</protein>
<reference evidence="1 2" key="1">
    <citation type="submission" date="2012-02" db="EMBL/GenBank/DDBJ databases">
        <title>Improved High-Quality Draft sequence of Microvirga sp. WSM3557.</title>
        <authorList>
            <consortium name="US DOE Joint Genome Institute"/>
            <person name="Lucas S."/>
            <person name="Han J."/>
            <person name="Lapidus A."/>
            <person name="Cheng J.-F."/>
            <person name="Goodwin L."/>
            <person name="Pitluck S."/>
            <person name="Peters L."/>
            <person name="Zhang X."/>
            <person name="Detter J.C."/>
            <person name="Han C."/>
            <person name="Tapia R."/>
            <person name="Land M."/>
            <person name="Hauser L."/>
            <person name="Kyrpides N."/>
            <person name="Ivanova N."/>
            <person name="Pagani I."/>
            <person name="Brau L."/>
            <person name="Yates R."/>
            <person name="O'Hara G."/>
            <person name="Rui T."/>
            <person name="Howieson J."/>
            <person name="Reeve W."/>
            <person name="Woyke T."/>
        </authorList>
    </citation>
    <scope>NUCLEOTIDE SEQUENCE [LARGE SCALE GENOMIC DNA]</scope>
    <source>
        <strain evidence="1 2">WSM3557</strain>
    </source>
</reference>
<sequence length="179" mass="18961">MSSSVASWPRGLPDEAFADHGYSADGAPFKEAIELAGASLEGSADMDTLQLTGGGTFDLTHAAVCSSISSIEAVRGSDRHDTIIVDQTIFAGIATFNGGASPAAHLDEIVLRGAVFDFTGKSLVGIDRLVLETWQLNTLDEPEVDPSIEGEWDRLAFMTTRKRTRPERSSGTGTSTTLV</sequence>
<dbReference type="Proteomes" id="UP000003947">
    <property type="component" value="Unassembled WGS sequence"/>
</dbReference>
<proteinExistence type="predicted"/>
<dbReference type="EMBL" id="JH660645">
    <property type="protein sequence ID" value="EIM27587.1"/>
    <property type="molecule type" value="Genomic_DNA"/>
</dbReference>
<keyword evidence="2" id="KW-1185">Reference proteome</keyword>
<name>I4YUE5_9HYPH</name>
<dbReference type="AlphaFoldDB" id="I4YUE5"/>
<evidence type="ECO:0000313" key="1">
    <source>
        <dbReference type="EMBL" id="EIM27587.1"/>
    </source>
</evidence>